<organism evidence="2 3">
    <name type="scientific">Gossypium arboreum</name>
    <name type="common">Tree cotton</name>
    <name type="synonym">Gossypium nanking</name>
    <dbReference type="NCBI Taxonomy" id="29729"/>
    <lineage>
        <taxon>Eukaryota</taxon>
        <taxon>Viridiplantae</taxon>
        <taxon>Streptophyta</taxon>
        <taxon>Embryophyta</taxon>
        <taxon>Tracheophyta</taxon>
        <taxon>Spermatophyta</taxon>
        <taxon>Magnoliopsida</taxon>
        <taxon>eudicotyledons</taxon>
        <taxon>Gunneridae</taxon>
        <taxon>Pentapetalae</taxon>
        <taxon>rosids</taxon>
        <taxon>malvids</taxon>
        <taxon>Malvales</taxon>
        <taxon>Malvaceae</taxon>
        <taxon>Malvoideae</taxon>
        <taxon>Gossypium</taxon>
    </lineage>
</organism>
<sequence length="169" mass="20415">MEKTHKVIVENFDYRLREFIFQHKVYRVKNNKQLKWLQKIKMYCSHIIDEVEDLLLELLKNVEEISMHASSKLQIRVAKHNLKLESLKRRHSREIEELKHEIVAQEIEILKHEIDALEIEFGEKKSKLLKLEVERMQMVEALNAVNREIEKDLHHEKKTHKVITEDFDS</sequence>
<proteinExistence type="predicted"/>
<gene>
    <name evidence="2" type="ORF">PVK06_019281</name>
</gene>
<protein>
    <submittedName>
        <fullName evidence="2">Uncharacterized protein</fullName>
    </submittedName>
</protein>
<name>A0ABR0PJ94_GOSAR</name>
<keyword evidence="3" id="KW-1185">Reference proteome</keyword>
<evidence type="ECO:0000313" key="3">
    <source>
        <dbReference type="Proteomes" id="UP001358586"/>
    </source>
</evidence>
<accession>A0ABR0PJ94</accession>
<comment type="caution">
    <text evidence="2">The sequence shown here is derived from an EMBL/GenBank/DDBJ whole genome shotgun (WGS) entry which is preliminary data.</text>
</comment>
<feature type="coiled-coil region" evidence="1">
    <location>
        <begin position="70"/>
        <end position="148"/>
    </location>
</feature>
<dbReference type="EMBL" id="JARKNE010000006">
    <property type="protein sequence ID" value="KAK5824506.1"/>
    <property type="molecule type" value="Genomic_DNA"/>
</dbReference>
<reference evidence="2 3" key="1">
    <citation type="submission" date="2023-03" db="EMBL/GenBank/DDBJ databases">
        <title>WGS of Gossypium arboreum.</title>
        <authorList>
            <person name="Yu D."/>
        </authorList>
    </citation>
    <scope>NUCLEOTIDE SEQUENCE [LARGE SCALE GENOMIC DNA]</scope>
    <source>
        <tissue evidence="2">Leaf</tissue>
    </source>
</reference>
<keyword evidence="1" id="KW-0175">Coiled coil</keyword>
<evidence type="ECO:0000256" key="1">
    <source>
        <dbReference type="SAM" id="Coils"/>
    </source>
</evidence>
<dbReference type="Proteomes" id="UP001358586">
    <property type="component" value="Chromosome 6"/>
</dbReference>
<evidence type="ECO:0000313" key="2">
    <source>
        <dbReference type="EMBL" id="KAK5824506.1"/>
    </source>
</evidence>